<keyword evidence="1" id="KW-0472">Membrane</keyword>
<proteinExistence type="predicted"/>
<evidence type="ECO:0000313" key="3">
    <source>
        <dbReference type="Proteomes" id="UP000292935"/>
    </source>
</evidence>
<accession>A0A4Q2JW56</accession>
<organism evidence="2 3">
    <name type="scientific">Agromyces fucosus</name>
    <dbReference type="NCBI Taxonomy" id="41985"/>
    <lineage>
        <taxon>Bacteria</taxon>
        <taxon>Bacillati</taxon>
        <taxon>Actinomycetota</taxon>
        <taxon>Actinomycetes</taxon>
        <taxon>Micrococcales</taxon>
        <taxon>Microbacteriaceae</taxon>
        <taxon>Agromyces</taxon>
    </lineage>
</organism>
<dbReference type="AlphaFoldDB" id="A0A4Q2JW56"/>
<keyword evidence="1" id="KW-1133">Transmembrane helix</keyword>
<dbReference type="OrthoDB" id="5198287at2"/>
<dbReference type="EMBL" id="SDPO01000001">
    <property type="protein sequence ID" value="RXZ50927.1"/>
    <property type="molecule type" value="Genomic_DNA"/>
</dbReference>
<gene>
    <name evidence="2" type="ORF">ESP57_03830</name>
</gene>
<keyword evidence="1" id="KW-0812">Transmembrane</keyword>
<name>A0A4Q2JW56_9MICO</name>
<dbReference type="RefSeq" id="WP_129230594.1">
    <property type="nucleotide sequence ID" value="NZ_SDPO01000001.1"/>
</dbReference>
<evidence type="ECO:0000313" key="2">
    <source>
        <dbReference type="EMBL" id="RXZ50927.1"/>
    </source>
</evidence>
<protein>
    <submittedName>
        <fullName evidence="2">Uncharacterized protein</fullName>
    </submittedName>
</protein>
<keyword evidence="3" id="KW-1185">Reference proteome</keyword>
<comment type="caution">
    <text evidence="2">The sequence shown here is derived from an EMBL/GenBank/DDBJ whole genome shotgun (WGS) entry which is preliminary data.</text>
</comment>
<feature type="transmembrane region" description="Helical" evidence="1">
    <location>
        <begin position="121"/>
        <end position="140"/>
    </location>
</feature>
<reference evidence="2 3" key="1">
    <citation type="submission" date="2019-01" db="EMBL/GenBank/DDBJ databases">
        <authorList>
            <person name="Li J."/>
        </authorList>
    </citation>
    <scope>NUCLEOTIDE SEQUENCE [LARGE SCALE GENOMIC DNA]</scope>
    <source>
        <strain evidence="2 3">CCUG 35506</strain>
    </source>
</reference>
<feature type="transmembrane region" description="Helical" evidence="1">
    <location>
        <begin position="85"/>
        <end position="109"/>
    </location>
</feature>
<evidence type="ECO:0000256" key="1">
    <source>
        <dbReference type="SAM" id="Phobius"/>
    </source>
</evidence>
<sequence>MDGNHDTSTDPLDDVNDARVDRPSWRRIVGALLTTVAVAVAGMPVTLGAAFWFAVSLNSYDTSGQGGPFRRCGPESTECDGGNPIGLIVSALLIIGVFIGAGVAGQGVLRLRSAAAGRWLMAGWAAVFTVIAASLVWQALTGTR</sequence>
<feature type="transmembrane region" description="Helical" evidence="1">
    <location>
        <begin position="28"/>
        <end position="55"/>
    </location>
</feature>
<dbReference type="Proteomes" id="UP000292935">
    <property type="component" value="Unassembled WGS sequence"/>
</dbReference>